<dbReference type="InterPro" id="IPR004588">
    <property type="entry name" value="IspG_bac-typ"/>
</dbReference>
<dbReference type="GO" id="GO:0051539">
    <property type="term" value="F:4 iron, 4 sulfur cluster binding"/>
    <property type="evidence" value="ECO:0007669"/>
    <property type="project" value="UniProtKB-UniRule"/>
</dbReference>
<evidence type="ECO:0000313" key="10">
    <source>
        <dbReference type="EMBL" id="TCP64527.1"/>
    </source>
</evidence>
<dbReference type="GO" id="GO:0019288">
    <property type="term" value="P:isopentenyl diphosphate biosynthetic process, methylerythritol 4-phosphate pathway"/>
    <property type="evidence" value="ECO:0007669"/>
    <property type="project" value="UniProtKB-UniRule"/>
</dbReference>
<dbReference type="InterPro" id="IPR011005">
    <property type="entry name" value="Dihydropteroate_synth-like_sf"/>
</dbReference>
<keyword evidence="2 7" id="KW-0479">Metal-binding</keyword>
<keyword evidence="4 7" id="KW-0408">Iron</keyword>
<dbReference type="PANTHER" id="PTHR30454">
    <property type="entry name" value="4-HYDROXY-3-METHYLBUT-2-EN-1-YL DIPHOSPHATE SYNTHASE"/>
    <property type="match status" value="1"/>
</dbReference>
<dbReference type="NCBIfam" id="TIGR00612">
    <property type="entry name" value="ispG_gcpE"/>
    <property type="match status" value="1"/>
</dbReference>
<dbReference type="InterPro" id="IPR058578">
    <property type="entry name" value="IspG_TIM"/>
</dbReference>
<feature type="domain" description="IspG TIM-barrel" evidence="8">
    <location>
        <begin position="10"/>
        <end position="250"/>
    </location>
</feature>
<comment type="catalytic activity">
    <reaction evidence="7">
        <text>(2E)-4-hydroxy-3-methylbut-2-enyl diphosphate + oxidized [flavodoxin] + H2O + 2 H(+) = 2-C-methyl-D-erythritol 2,4-cyclic diphosphate + reduced [flavodoxin]</text>
        <dbReference type="Rhea" id="RHEA:43604"/>
        <dbReference type="Rhea" id="RHEA-COMP:10622"/>
        <dbReference type="Rhea" id="RHEA-COMP:10623"/>
        <dbReference type="ChEBI" id="CHEBI:15377"/>
        <dbReference type="ChEBI" id="CHEBI:15378"/>
        <dbReference type="ChEBI" id="CHEBI:57618"/>
        <dbReference type="ChEBI" id="CHEBI:58210"/>
        <dbReference type="ChEBI" id="CHEBI:58483"/>
        <dbReference type="ChEBI" id="CHEBI:128753"/>
        <dbReference type="EC" id="1.17.7.3"/>
    </reaction>
</comment>
<organism evidence="10 11">
    <name type="scientific">Heliophilum fasciatum</name>
    <dbReference type="NCBI Taxonomy" id="35700"/>
    <lineage>
        <taxon>Bacteria</taxon>
        <taxon>Bacillati</taxon>
        <taxon>Bacillota</taxon>
        <taxon>Clostridia</taxon>
        <taxon>Eubacteriales</taxon>
        <taxon>Heliobacteriaceae</taxon>
        <taxon>Heliophilum</taxon>
    </lineage>
</organism>
<dbReference type="FunFam" id="3.20.20.20:FF:000001">
    <property type="entry name" value="4-hydroxy-3-methylbut-2-en-1-yl diphosphate synthase (flavodoxin)"/>
    <property type="match status" value="1"/>
</dbReference>
<dbReference type="PIRSF" id="PIRSF004640">
    <property type="entry name" value="IspG"/>
    <property type="match status" value="1"/>
</dbReference>
<dbReference type="InterPro" id="IPR045854">
    <property type="entry name" value="NO2/SO3_Rdtase_4Fe4S_sf"/>
</dbReference>
<evidence type="ECO:0000256" key="7">
    <source>
        <dbReference type="HAMAP-Rule" id="MF_00159"/>
    </source>
</evidence>
<accession>A0A4R2RQ57</accession>
<dbReference type="Proteomes" id="UP000294813">
    <property type="component" value="Unassembled WGS sequence"/>
</dbReference>
<evidence type="ECO:0000256" key="3">
    <source>
        <dbReference type="ARBA" id="ARBA00023002"/>
    </source>
</evidence>
<dbReference type="EMBL" id="SLXT01000009">
    <property type="protein sequence ID" value="TCP64527.1"/>
    <property type="molecule type" value="Genomic_DNA"/>
</dbReference>
<name>A0A4R2RQ57_9FIRM</name>
<comment type="function">
    <text evidence="7">Converts 2C-methyl-D-erythritol 2,4-cyclodiphosphate (ME-2,4cPP) into 1-hydroxy-2-methyl-2-(E)-butenyl 4-diphosphate.</text>
</comment>
<dbReference type="InterPro" id="IPR058579">
    <property type="entry name" value="IspG_C"/>
</dbReference>
<dbReference type="GO" id="GO:0046429">
    <property type="term" value="F:4-hydroxy-3-methylbut-2-en-1-yl diphosphate synthase activity (ferredoxin)"/>
    <property type="evidence" value="ECO:0007669"/>
    <property type="project" value="UniProtKB-UniRule"/>
</dbReference>
<dbReference type="NCBIfam" id="NF001540">
    <property type="entry name" value="PRK00366.1"/>
    <property type="match status" value="1"/>
</dbReference>
<dbReference type="RefSeq" id="WP_131918995.1">
    <property type="nucleotide sequence ID" value="NZ_JAOQNU010000009.1"/>
</dbReference>
<feature type="binding site" evidence="7">
    <location>
        <position position="303"/>
    </location>
    <ligand>
        <name>[4Fe-4S] cluster</name>
        <dbReference type="ChEBI" id="CHEBI:49883"/>
    </ligand>
</feature>
<dbReference type="GO" id="GO:0016114">
    <property type="term" value="P:terpenoid biosynthetic process"/>
    <property type="evidence" value="ECO:0007669"/>
    <property type="project" value="InterPro"/>
</dbReference>
<evidence type="ECO:0000259" key="9">
    <source>
        <dbReference type="Pfam" id="PF26540"/>
    </source>
</evidence>
<reference evidence="10 11" key="1">
    <citation type="submission" date="2019-03" db="EMBL/GenBank/DDBJ databases">
        <title>Genomic Encyclopedia of Type Strains, Phase IV (KMG-IV): sequencing the most valuable type-strain genomes for metagenomic binning, comparative biology and taxonomic classification.</title>
        <authorList>
            <person name="Goeker M."/>
        </authorList>
    </citation>
    <scope>NUCLEOTIDE SEQUENCE [LARGE SCALE GENOMIC DNA]</scope>
    <source>
        <strain evidence="10 11">DSM 11170</strain>
    </source>
</reference>
<dbReference type="Gene3D" id="3.30.413.10">
    <property type="entry name" value="Sulfite Reductase Hemoprotein, domain 1"/>
    <property type="match status" value="1"/>
</dbReference>
<evidence type="ECO:0000259" key="8">
    <source>
        <dbReference type="Pfam" id="PF04551"/>
    </source>
</evidence>
<feature type="domain" description="IspG C-terminal" evidence="9">
    <location>
        <begin position="264"/>
        <end position="351"/>
    </location>
</feature>
<evidence type="ECO:0000256" key="1">
    <source>
        <dbReference type="ARBA" id="ARBA00022485"/>
    </source>
</evidence>
<comment type="similarity">
    <text evidence="7">Belongs to the IspG family.</text>
</comment>
<dbReference type="InterPro" id="IPR016425">
    <property type="entry name" value="IspG_bac"/>
</dbReference>
<feature type="binding site" evidence="7">
    <location>
        <position position="268"/>
    </location>
    <ligand>
        <name>[4Fe-4S] cluster</name>
        <dbReference type="ChEBI" id="CHEBI:49883"/>
    </ligand>
</feature>
<dbReference type="Pfam" id="PF26540">
    <property type="entry name" value="GcpE_C"/>
    <property type="match status" value="1"/>
</dbReference>
<keyword evidence="11" id="KW-1185">Reference proteome</keyword>
<evidence type="ECO:0000256" key="6">
    <source>
        <dbReference type="ARBA" id="ARBA00023229"/>
    </source>
</evidence>
<keyword evidence="6 7" id="KW-0414">Isoprene biosynthesis</keyword>
<comment type="cofactor">
    <cofactor evidence="7">
        <name>[4Fe-4S] cluster</name>
        <dbReference type="ChEBI" id="CHEBI:49883"/>
    </cofactor>
    <text evidence="7">Binds 1 [4Fe-4S] cluster.</text>
</comment>
<dbReference type="PANTHER" id="PTHR30454:SF0">
    <property type="entry name" value="4-HYDROXY-3-METHYLBUT-2-EN-1-YL DIPHOSPHATE SYNTHASE (FERREDOXIN), CHLOROPLASTIC"/>
    <property type="match status" value="1"/>
</dbReference>
<protein>
    <recommendedName>
        <fullName evidence="7">4-hydroxy-3-methylbut-2-en-1-yl diphosphate synthase (flavodoxin)</fullName>
        <ecNumber evidence="7">1.17.7.3</ecNumber>
    </recommendedName>
    <alternativeName>
        <fullName evidence="7">1-hydroxy-2-methyl-2-(E)-butenyl 4-diphosphate synthase</fullName>
    </alternativeName>
</protein>
<feature type="binding site" evidence="7">
    <location>
        <position position="310"/>
    </location>
    <ligand>
        <name>[4Fe-4S] cluster</name>
        <dbReference type="ChEBI" id="CHEBI:49883"/>
    </ligand>
</feature>
<dbReference type="SUPFAM" id="SSF51717">
    <property type="entry name" value="Dihydropteroate synthetase-like"/>
    <property type="match status" value="1"/>
</dbReference>
<dbReference type="GO" id="GO:0141197">
    <property type="term" value="F:4-hydroxy-3-methylbut-2-enyl-diphosphate synthase activity (flavodoxin)"/>
    <property type="evidence" value="ECO:0007669"/>
    <property type="project" value="UniProtKB-EC"/>
</dbReference>
<dbReference type="UniPathway" id="UPA00056">
    <property type="reaction ID" value="UER00096"/>
</dbReference>
<dbReference type="EC" id="1.17.7.3" evidence="7"/>
<sequence>MERTFPRRPTRQIQLGSVAIGGNAPVSVQSMCNTDTRDPQTTLSQIEQLVAVGCEIVRVAVPDEQAAEALAAIVAGSAIPVIADIHFDYRLAIASLRAGVHGLRLNPGNIGGTEKVKAVLDVAKERQVPIRIGVNAGSLEKSLLVKYGGVTPEAMVESALAHIHLLEECNYPWMKISLKASSVPLMVQAYQALSQVVDYPMHVGVTEAGTIRSGVVKSAVGIGALLAQGIGDTIRVSLTGDPVPEVTTGWQILSSLGLRHRGPELISCPTCGRCQIALASVAEAVEQALLAETRPIKVAVMGCVVNGPGEARDADVGIAGGKDCGLLFRKGEVVRKVPQDQLVEALLAEIDRLPGGDT</sequence>
<evidence type="ECO:0000313" key="11">
    <source>
        <dbReference type="Proteomes" id="UP000294813"/>
    </source>
</evidence>
<evidence type="ECO:0000256" key="5">
    <source>
        <dbReference type="ARBA" id="ARBA00023014"/>
    </source>
</evidence>
<evidence type="ECO:0000256" key="4">
    <source>
        <dbReference type="ARBA" id="ARBA00023004"/>
    </source>
</evidence>
<dbReference type="OrthoDB" id="9803214at2"/>
<feature type="binding site" evidence="7">
    <location>
        <position position="271"/>
    </location>
    <ligand>
        <name>[4Fe-4S] cluster</name>
        <dbReference type="ChEBI" id="CHEBI:49883"/>
    </ligand>
</feature>
<keyword evidence="5 7" id="KW-0411">Iron-sulfur</keyword>
<dbReference type="SUPFAM" id="SSF56014">
    <property type="entry name" value="Nitrite and sulphite reductase 4Fe-4S domain-like"/>
    <property type="match status" value="1"/>
</dbReference>
<dbReference type="Gene3D" id="3.20.20.20">
    <property type="entry name" value="Dihydropteroate synthase-like"/>
    <property type="match status" value="1"/>
</dbReference>
<dbReference type="GO" id="GO:0005506">
    <property type="term" value="F:iron ion binding"/>
    <property type="evidence" value="ECO:0007669"/>
    <property type="project" value="InterPro"/>
</dbReference>
<comment type="caution">
    <text evidence="10">The sequence shown here is derived from an EMBL/GenBank/DDBJ whole genome shotgun (WGS) entry which is preliminary data.</text>
</comment>
<keyword evidence="3 7" id="KW-0560">Oxidoreductase</keyword>
<evidence type="ECO:0000256" key="2">
    <source>
        <dbReference type="ARBA" id="ARBA00022723"/>
    </source>
</evidence>
<dbReference type="HAMAP" id="MF_00159">
    <property type="entry name" value="IspG"/>
    <property type="match status" value="1"/>
</dbReference>
<gene>
    <name evidence="7" type="primary">ispG</name>
    <name evidence="10" type="ORF">EDD73_10968</name>
</gene>
<keyword evidence="1 7" id="KW-0004">4Fe-4S</keyword>
<comment type="pathway">
    <text evidence="7">Isoprenoid biosynthesis; isopentenyl diphosphate biosynthesis via DXP pathway; isopentenyl diphosphate from 1-deoxy-D-xylulose 5-phosphate: step 5/6.</text>
</comment>
<dbReference type="Pfam" id="PF04551">
    <property type="entry name" value="GcpE"/>
    <property type="match status" value="1"/>
</dbReference>
<dbReference type="AlphaFoldDB" id="A0A4R2RQ57"/>
<proteinExistence type="inferred from homology"/>